<dbReference type="VEuPathDB" id="TrichDB:TVAGG3_0600120"/>
<sequence length="250" mass="29040">MFCLLALAEAKRRSYPYPYPHEIRQPYQRPRPIERRHRHHRAESNADGLPFSSRLVCLRKPAIYLYPTKEMNLTVSVNLKQNQFTAVVPEFTAENYWNVTAKPNGELIYKNKVIPYLFWEALSGMKMNFKSGFYVKKGEARQFLEKTLTQIKLNDREKFDFMTYWLPTFNKLGDVFCSFQLDNYCHSAPLGISVKPDSLIRVFLAIRKAQPGDNLKPVQQLPNAVRKGFTIVEWGGAVVNGCSRRVSRLQ</sequence>
<evidence type="ECO:0000313" key="1">
    <source>
        <dbReference type="EMBL" id="EAY05432.1"/>
    </source>
</evidence>
<dbReference type="KEGG" id="tva:4763298"/>
<gene>
    <name evidence="1" type="ORF">TVAG_197330</name>
</gene>
<name>A2EPK3_TRIV3</name>
<dbReference type="VEuPathDB" id="TrichDB:TVAG_197330"/>
<reference evidence="1" key="2">
    <citation type="journal article" date="2007" name="Science">
        <title>Draft genome sequence of the sexually transmitted pathogen Trichomonas vaginalis.</title>
        <authorList>
            <person name="Carlton J.M."/>
            <person name="Hirt R.P."/>
            <person name="Silva J.C."/>
            <person name="Delcher A.L."/>
            <person name="Schatz M."/>
            <person name="Zhao Q."/>
            <person name="Wortman J.R."/>
            <person name="Bidwell S.L."/>
            <person name="Alsmark U.C.M."/>
            <person name="Besteiro S."/>
            <person name="Sicheritz-Ponten T."/>
            <person name="Noel C.J."/>
            <person name="Dacks J.B."/>
            <person name="Foster P.G."/>
            <person name="Simillion C."/>
            <person name="Van de Peer Y."/>
            <person name="Miranda-Saavedra D."/>
            <person name="Barton G.J."/>
            <person name="Westrop G.D."/>
            <person name="Mueller S."/>
            <person name="Dessi D."/>
            <person name="Fiori P.L."/>
            <person name="Ren Q."/>
            <person name="Paulsen I."/>
            <person name="Zhang H."/>
            <person name="Bastida-Corcuera F.D."/>
            <person name="Simoes-Barbosa A."/>
            <person name="Brown M.T."/>
            <person name="Hayes R.D."/>
            <person name="Mukherjee M."/>
            <person name="Okumura C.Y."/>
            <person name="Schneider R."/>
            <person name="Smith A.J."/>
            <person name="Vanacova S."/>
            <person name="Villalvazo M."/>
            <person name="Haas B.J."/>
            <person name="Pertea M."/>
            <person name="Feldblyum T.V."/>
            <person name="Utterback T.R."/>
            <person name="Shu C.L."/>
            <person name="Osoegawa K."/>
            <person name="de Jong P.J."/>
            <person name="Hrdy I."/>
            <person name="Horvathova L."/>
            <person name="Zubacova Z."/>
            <person name="Dolezal P."/>
            <person name="Malik S.B."/>
            <person name="Logsdon J.M. Jr."/>
            <person name="Henze K."/>
            <person name="Gupta A."/>
            <person name="Wang C.C."/>
            <person name="Dunne R.L."/>
            <person name="Upcroft J.A."/>
            <person name="Upcroft P."/>
            <person name="White O."/>
            <person name="Salzberg S.L."/>
            <person name="Tang P."/>
            <person name="Chiu C.-H."/>
            <person name="Lee Y.-S."/>
            <person name="Embley T.M."/>
            <person name="Coombs G.H."/>
            <person name="Mottram J.C."/>
            <person name="Tachezy J."/>
            <person name="Fraser-Liggett C.M."/>
            <person name="Johnson P.J."/>
        </authorList>
    </citation>
    <scope>NUCLEOTIDE SEQUENCE [LARGE SCALE GENOMIC DNA]</scope>
    <source>
        <strain evidence="1">G3</strain>
    </source>
</reference>
<dbReference type="RefSeq" id="XP_001317655.1">
    <property type="nucleotide sequence ID" value="XM_001317620.1"/>
</dbReference>
<dbReference type="AlphaFoldDB" id="A2EPK3"/>
<keyword evidence="2" id="KW-1185">Reference proteome</keyword>
<dbReference type="eggNOG" id="ENOG502S1PI">
    <property type="taxonomic scope" value="Eukaryota"/>
</dbReference>
<dbReference type="Proteomes" id="UP000001542">
    <property type="component" value="Unassembled WGS sequence"/>
</dbReference>
<dbReference type="OrthoDB" id="428577at2759"/>
<protein>
    <submittedName>
        <fullName evidence="1">Uncharacterized protein</fullName>
    </submittedName>
</protein>
<dbReference type="EMBL" id="DS113449">
    <property type="protein sequence ID" value="EAY05432.1"/>
    <property type="molecule type" value="Genomic_DNA"/>
</dbReference>
<proteinExistence type="predicted"/>
<evidence type="ECO:0000313" key="2">
    <source>
        <dbReference type="Proteomes" id="UP000001542"/>
    </source>
</evidence>
<dbReference type="InParanoid" id="A2EPK3"/>
<reference evidence="1" key="1">
    <citation type="submission" date="2006-10" db="EMBL/GenBank/DDBJ databases">
        <authorList>
            <person name="Amadeo P."/>
            <person name="Zhao Q."/>
            <person name="Wortman J."/>
            <person name="Fraser-Liggett C."/>
            <person name="Carlton J."/>
        </authorList>
    </citation>
    <scope>NUCLEOTIDE SEQUENCE</scope>
    <source>
        <strain evidence="1">G3</strain>
    </source>
</reference>
<accession>A2EPK3</accession>
<organism evidence="1 2">
    <name type="scientific">Trichomonas vaginalis (strain ATCC PRA-98 / G3)</name>
    <dbReference type="NCBI Taxonomy" id="412133"/>
    <lineage>
        <taxon>Eukaryota</taxon>
        <taxon>Metamonada</taxon>
        <taxon>Parabasalia</taxon>
        <taxon>Trichomonadida</taxon>
        <taxon>Trichomonadidae</taxon>
        <taxon>Trichomonas</taxon>
    </lineage>
</organism>